<reference evidence="7 8" key="1">
    <citation type="journal article" date="2024" name="Int. J. Syst. Evol. Microbiol.">
        <title>Clostridium omnivorum sp. nov., isolated from anoxic soil under the treatment of reductive soil disinfestation.</title>
        <authorList>
            <person name="Ueki A."/>
            <person name="Tonouchi A."/>
            <person name="Kaku N."/>
            <person name="Honma S."/>
            <person name="Ueki K."/>
        </authorList>
    </citation>
    <scope>NUCLEOTIDE SEQUENCE [LARGE SCALE GENOMIC DNA]</scope>
    <source>
        <strain evidence="7 8">E14</strain>
    </source>
</reference>
<dbReference type="CDD" id="cd12913">
    <property type="entry name" value="PDC1_MCP_like"/>
    <property type="match status" value="1"/>
</dbReference>
<feature type="domain" description="HAMP" evidence="6">
    <location>
        <begin position="322"/>
        <end position="374"/>
    </location>
</feature>
<evidence type="ECO:0000256" key="3">
    <source>
        <dbReference type="PROSITE-ProRule" id="PRU00284"/>
    </source>
</evidence>
<protein>
    <submittedName>
        <fullName evidence="7">Methyl-accepting chemotaxis protein</fullName>
    </submittedName>
</protein>
<dbReference type="Gene3D" id="6.10.340.10">
    <property type="match status" value="1"/>
</dbReference>
<organism evidence="7 8">
    <name type="scientific">Clostridium omnivorum</name>
    <dbReference type="NCBI Taxonomy" id="1604902"/>
    <lineage>
        <taxon>Bacteria</taxon>
        <taxon>Bacillati</taxon>
        <taxon>Bacillota</taxon>
        <taxon>Clostridia</taxon>
        <taxon>Eubacteriales</taxon>
        <taxon>Clostridiaceae</taxon>
        <taxon>Clostridium</taxon>
    </lineage>
</organism>
<comment type="caution">
    <text evidence="7">The sequence shown here is derived from an EMBL/GenBank/DDBJ whole genome shotgun (WGS) entry which is preliminary data.</text>
</comment>
<dbReference type="CDD" id="cd06225">
    <property type="entry name" value="HAMP"/>
    <property type="match status" value="1"/>
</dbReference>
<proteinExistence type="inferred from homology"/>
<dbReference type="Pfam" id="PF22673">
    <property type="entry name" value="MCP-like_PDC_1"/>
    <property type="match status" value="1"/>
</dbReference>
<keyword evidence="4" id="KW-0812">Transmembrane</keyword>
<feature type="transmembrane region" description="Helical" evidence="4">
    <location>
        <begin position="298"/>
        <end position="320"/>
    </location>
</feature>
<keyword evidence="4" id="KW-1133">Transmembrane helix</keyword>
<dbReference type="RefSeq" id="WP_264848215.1">
    <property type="nucleotide sequence ID" value="NZ_BRXR01000001.1"/>
</dbReference>
<keyword evidence="8" id="KW-1185">Reference proteome</keyword>
<gene>
    <name evidence="7" type="ORF">bsdE14_03520</name>
</gene>
<keyword evidence="4" id="KW-0472">Membrane</keyword>
<keyword evidence="1 3" id="KW-0807">Transducer</keyword>
<dbReference type="SMART" id="SM00304">
    <property type="entry name" value="HAMP"/>
    <property type="match status" value="1"/>
</dbReference>
<dbReference type="SUPFAM" id="SSF103190">
    <property type="entry name" value="Sensory domain-like"/>
    <property type="match status" value="1"/>
</dbReference>
<dbReference type="PANTHER" id="PTHR32089">
    <property type="entry name" value="METHYL-ACCEPTING CHEMOTAXIS PROTEIN MCPB"/>
    <property type="match status" value="1"/>
</dbReference>
<sequence>MKIKSIKMRTILALIPFTFVVLLIITVVSYMAGKLIIDTEIKGKMDYAAQSSSISIEDRLKNHSKVTESVAKVMAAAGTNLTKEQYKQILGDTALLNSDTYGVGVWYEPGKYNNMGLFGPYVYKDGDKTVYTEDYMTAEYNYLGQDYYKAAKANNKIYWTDPYYDDTSKTTFMTESVPFFDEQKNFLGVITGDVDLKSLQAAVSDIKIGKSGSAMLISSNGTYIAGADASKLTKVKITDEKNTSLASLGKTMIESKNGTNSYEDNGKQLVYYKSITGTNWILALRIPYSELYQPINNLLYILSAVGIIALICLVIIVVLYSSYINKHVGEVNELSAYIASGDLTRSIKARSEDELGKMTVNLNNMSEALKGVVLNVSESLEQIVATSEELTASAEQTHTAAEQIAVSAQEMAEYSEKQSGITEDTANKVMEISKNFEKIAETFEGVSDASSLASKRSGEGKKVVAKAMEQMNEINNKVIRSTEVVNLLGKKSTEIGQIISMITTISGQTNLLALNAAIEAARAGEHGKGFAVVADEVKKLAEQSAEAAGHISTLIDEIQGEITEAVSVMNVGTEAVSTGKIMVENARKSFEEISSAVDIVSGEVDSVSEIINEISKSAEILNGYVENIASLSRDSLANTQNVAAASEEQTSLMNEVSNAAENLTDMAIKLQDIISRFKL</sequence>
<dbReference type="InterPro" id="IPR003660">
    <property type="entry name" value="HAMP_dom"/>
</dbReference>
<evidence type="ECO:0000259" key="5">
    <source>
        <dbReference type="PROSITE" id="PS50111"/>
    </source>
</evidence>
<dbReference type="SUPFAM" id="SSF58104">
    <property type="entry name" value="Methyl-accepting chemotaxis protein (MCP) signaling domain"/>
    <property type="match status" value="1"/>
</dbReference>
<dbReference type="Pfam" id="PF00672">
    <property type="entry name" value="HAMP"/>
    <property type="match status" value="1"/>
</dbReference>
<evidence type="ECO:0000256" key="4">
    <source>
        <dbReference type="SAM" id="Phobius"/>
    </source>
</evidence>
<dbReference type="CDD" id="cd11386">
    <property type="entry name" value="MCP_signal"/>
    <property type="match status" value="1"/>
</dbReference>
<accession>A0ABQ5N167</accession>
<evidence type="ECO:0000313" key="7">
    <source>
        <dbReference type="EMBL" id="GLC28942.1"/>
    </source>
</evidence>
<dbReference type="SMART" id="SM00283">
    <property type="entry name" value="MA"/>
    <property type="match status" value="1"/>
</dbReference>
<dbReference type="InterPro" id="IPR029151">
    <property type="entry name" value="Sensor-like_sf"/>
</dbReference>
<dbReference type="EMBL" id="BRXR01000001">
    <property type="protein sequence ID" value="GLC28942.1"/>
    <property type="molecule type" value="Genomic_DNA"/>
</dbReference>
<dbReference type="PROSITE" id="PS50111">
    <property type="entry name" value="CHEMOTAXIS_TRANSDUC_2"/>
    <property type="match status" value="1"/>
</dbReference>
<feature type="domain" description="Methyl-accepting transducer" evidence="5">
    <location>
        <begin position="393"/>
        <end position="629"/>
    </location>
</feature>
<evidence type="ECO:0000313" key="8">
    <source>
        <dbReference type="Proteomes" id="UP001208567"/>
    </source>
</evidence>
<feature type="transmembrane region" description="Helical" evidence="4">
    <location>
        <begin position="12"/>
        <end position="32"/>
    </location>
</feature>
<dbReference type="Pfam" id="PF00015">
    <property type="entry name" value="MCPsignal"/>
    <property type="match status" value="1"/>
</dbReference>
<dbReference type="PROSITE" id="PS50885">
    <property type="entry name" value="HAMP"/>
    <property type="match status" value="1"/>
</dbReference>
<evidence type="ECO:0000256" key="1">
    <source>
        <dbReference type="ARBA" id="ARBA00023224"/>
    </source>
</evidence>
<evidence type="ECO:0000259" key="6">
    <source>
        <dbReference type="PROSITE" id="PS50885"/>
    </source>
</evidence>
<dbReference type="Gene3D" id="3.30.450.20">
    <property type="entry name" value="PAS domain"/>
    <property type="match status" value="2"/>
</dbReference>
<evidence type="ECO:0000256" key="2">
    <source>
        <dbReference type="ARBA" id="ARBA00029447"/>
    </source>
</evidence>
<name>A0ABQ5N167_9CLOT</name>
<dbReference type="Gene3D" id="1.10.287.950">
    <property type="entry name" value="Methyl-accepting chemotaxis protein"/>
    <property type="match status" value="1"/>
</dbReference>
<dbReference type="InterPro" id="IPR004089">
    <property type="entry name" value="MCPsignal_dom"/>
</dbReference>
<dbReference type="PANTHER" id="PTHR32089:SF112">
    <property type="entry name" value="LYSOZYME-LIKE PROTEIN-RELATED"/>
    <property type="match status" value="1"/>
</dbReference>
<comment type="similarity">
    <text evidence="2">Belongs to the methyl-accepting chemotaxis (MCP) protein family.</text>
</comment>
<dbReference type="Proteomes" id="UP001208567">
    <property type="component" value="Unassembled WGS sequence"/>
</dbReference>
<dbReference type="CDD" id="cd12912">
    <property type="entry name" value="PDC2_MCP_like"/>
    <property type="match status" value="1"/>
</dbReference>